<dbReference type="InterPro" id="IPR001199">
    <property type="entry name" value="Cyt_B5-like_heme/steroid-bd"/>
</dbReference>
<dbReference type="PANTHER" id="PTHR21281">
    <property type="entry name" value="CYTOCHROME B5 DOMAIN-CONTAINING PROTEIN 1"/>
    <property type="match status" value="1"/>
</dbReference>
<dbReference type="FunCoup" id="A0A6J2Y851">
    <property type="interactions" value="1"/>
</dbReference>
<evidence type="ECO:0000256" key="8">
    <source>
        <dbReference type="ARBA" id="ARBA00038168"/>
    </source>
</evidence>
<keyword evidence="5" id="KW-0408">Iron</keyword>
<comment type="similarity">
    <text evidence="8">Belongs to the cytochrome b5 family.</text>
</comment>
<dbReference type="AlphaFoldDB" id="A0A6J2Y851"/>
<accession>A0A6J2Y851</accession>
<keyword evidence="7" id="KW-0966">Cell projection</keyword>
<evidence type="ECO:0000313" key="13">
    <source>
        <dbReference type="RefSeq" id="XP_030759304.1"/>
    </source>
</evidence>
<dbReference type="InterPro" id="IPR036400">
    <property type="entry name" value="Cyt_B5-like_heme/steroid_sf"/>
</dbReference>
<evidence type="ECO:0000256" key="3">
    <source>
        <dbReference type="ARBA" id="ARBA00022617"/>
    </source>
</evidence>
<proteinExistence type="inferred from homology"/>
<dbReference type="GeneID" id="115884767"/>
<keyword evidence="12" id="KW-1185">Reference proteome</keyword>
<dbReference type="InterPro" id="IPR052320">
    <property type="entry name" value="Cytochrome_b5_domain"/>
</dbReference>
<keyword evidence="4" id="KW-0479">Metal-binding</keyword>
<dbReference type="GO" id="GO:0005930">
    <property type="term" value="C:axoneme"/>
    <property type="evidence" value="ECO:0007669"/>
    <property type="project" value="UniProtKB-SubCell"/>
</dbReference>
<keyword evidence="3" id="KW-0349">Heme</keyword>
<name>A0A6J2Y851_SITOR</name>
<evidence type="ECO:0000256" key="1">
    <source>
        <dbReference type="ARBA" id="ARBA00004430"/>
    </source>
</evidence>
<gene>
    <name evidence="13" type="primary">LOC115884767</name>
</gene>
<dbReference type="SUPFAM" id="SSF55856">
    <property type="entry name" value="Cytochrome b5-like heme/steroid binding domain"/>
    <property type="match status" value="1"/>
</dbReference>
<comment type="subcellular location">
    <subcellularLocation>
        <location evidence="1">Cytoplasm</location>
        <location evidence="1">Cytoskeleton</location>
        <location evidence="1">Cilium axoneme</location>
    </subcellularLocation>
</comment>
<evidence type="ECO:0000256" key="7">
    <source>
        <dbReference type="ARBA" id="ARBA00023273"/>
    </source>
</evidence>
<sequence>MKPDPKIWPIFAPFEVVIHNTPEDCWVSFLGKVFDITQLIRQYVGEKCIMPLLAMAGKDIGHWFDEKTGDIQHYIHPETGVKVPYCPHGPLPDVPVEVPATGWKPLDGLPWWKDEQYQVGLLSKRIRPLRIINMLTLSEVTINVCCEDTLYRIVQRYQAFNSDADSYTWRYLDNNLNMNQTLEENGILDERDKFTELGLPQNFYVPSIFLYYNDDLKWAEEDDDD</sequence>
<dbReference type="Pfam" id="PF00173">
    <property type="entry name" value="Cyt-b5"/>
    <property type="match status" value="1"/>
</dbReference>
<dbReference type="GO" id="GO:0046872">
    <property type="term" value="F:metal ion binding"/>
    <property type="evidence" value="ECO:0007669"/>
    <property type="project" value="UniProtKB-KW"/>
</dbReference>
<dbReference type="OrthoDB" id="260091at2759"/>
<evidence type="ECO:0000259" key="11">
    <source>
        <dbReference type="PROSITE" id="PS50255"/>
    </source>
</evidence>
<comment type="function">
    <text evidence="10">Radial spoke stalk protein that binds heme under oxidizing conditions. Required for the coordinated beating of multiple cilia maybe by functioning in a redox signaling pathway.</text>
</comment>
<evidence type="ECO:0000256" key="9">
    <source>
        <dbReference type="ARBA" id="ARBA00040649"/>
    </source>
</evidence>
<reference evidence="13" key="1">
    <citation type="submission" date="2025-08" db="UniProtKB">
        <authorList>
            <consortium name="RefSeq"/>
        </authorList>
    </citation>
    <scope>IDENTIFICATION</scope>
    <source>
        <tissue evidence="13">Gonads</tissue>
    </source>
</reference>
<dbReference type="KEGG" id="soy:115884767"/>
<dbReference type="RefSeq" id="XP_030759304.1">
    <property type="nucleotide sequence ID" value="XM_030903444.1"/>
</dbReference>
<dbReference type="PANTHER" id="PTHR21281:SF0">
    <property type="entry name" value="CYTOCHROME B5 DOMAIN-CONTAINING PROTEIN 1"/>
    <property type="match status" value="1"/>
</dbReference>
<keyword evidence="2" id="KW-0963">Cytoplasm</keyword>
<dbReference type="InParanoid" id="A0A6J2Y851"/>
<keyword evidence="6" id="KW-0206">Cytoskeleton</keyword>
<evidence type="ECO:0000256" key="5">
    <source>
        <dbReference type="ARBA" id="ARBA00023004"/>
    </source>
</evidence>
<dbReference type="PROSITE" id="PS50255">
    <property type="entry name" value="CYTOCHROME_B5_2"/>
    <property type="match status" value="1"/>
</dbReference>
<dbReference type="Gene3D" id="3.10.120.10">
    <property type="entry name" value="Cytochrome b5-like heme/steroid binding domain"/>
    <property type="match status" value="1"/>
</dbReference>
<dbReference type="SMART" id="SM01117">
    <property type="entry name" value="Cyt-b5"/>
    <property type="match status" value="1"/>
</dbReference>
<evidence type="ECO:0000256" key="4">
    <source>
        <dbReference type="ARBA" id="ARBA00022723"/>
    </source>
</evidence>
<evidence type="ECO:0000313" key="12">
    <source>
        <dbReference type="Proteomes" id="UP000504635"/>
    </source>
</evidence>
<organism evidence="12 13">
    <name type="scientific">Sitophilus oryzae</name>
    <name type="common">Rice weevil</name>
    <name type="synonym">Curculio oryzae</name>
    <dbReference type="NCBI Taxonomy" id="7048"/>
    <lineage>
        <taxon>Eukaryota</taxon>
        <taxon>Metazoa</taxon>
        <taxon>Ecdysozoa</taxon>
        <taxon>Arthropoda</taxon>
        <taxon>Hexapoda</taxon>
        <taxon>Insecta</taxon>
        <taxon>Pterygota</taxon>
        <taxon>Neoptera</taxon>
        <taxon>Endopterygota</taxon>
        <taxon>Coleoptera</taxon>
        <taxon>Polyphaga</taxon>
        <taxon>Cucujiformia</taxon>
        <taxon>Curculionidae</taxon>
        <taxon>Dryophthorinae</taxon>
        <taxon>Sitophilus</taxon>
    </lineage>
</organism>
<evidence type="ECO:0000256" key="6">
    <source>
        <dbReference type="ARBA" id="ARBA00023212"/>
    </source>
</evidence>
<evidence type="ECO:0000256" key="10">
    <source>
        <dbReference type="ARBA" id="ARBA00046139"/>
    </source>
</evidence>
<evidence type="ECO:0000256" key="2">
    <source>
        <dbReference type="ARBA" id="ARBA00022490"/>
    </source>
</evidence>
<protein>
    <recommendedName>
        <fullName evidence="9">Cytochrome b5 domain-containing protein 1</fullName>
    </recommendedName>
</protein>
<feature type="domain" description="Cytochrome b5 heme-binding" evidence="11">
    <location>
        <begin position="8"/>
        <end position="123"/>
    </location>
</feature>
<dbReference type="Proteomes" id="UP000504635">
    <property type="component" value="Unplaced"/>
</dbReference>